<dbReference type="AlphaFoldDB" id="A0A2I2F896"/>
<keyword evidence="5" id="KW-0560">Oxidoreductase</keyword>
<feature type="domain" description="FAD-binding PCMH-type" evidence="7">
    <location>
        <begin position="95"/>
        <end position="277"/>
    </location>
</feature>
<proteinExistence type="inferred from homology"/>
<evidence type="ECO:0000313" key="9">
    <source>
        <dbReference type="Proteomes" id="UP000234585"/>
    </source>
</evidence>
<evidence type="ECO:0000256" key="3">
    <source>
        <dbReference type="ARBA" id="ARBA00022630"/>
    </source>
</evidence>
<dbReference type="Gene3D" id="3.30.465.10">
    <property type="match status" value="2"/>
</dbReference>
<dbReference type="STRING" id="41067.A0A2I2F896"/>
<reference evidence="8 9" key="1">
    <citation type="submission" date="2017-12" db="EMBL/GenBank/DDBJ databases">
        <authorList>
            <consortium name="DOE Joint Genome Institute"/>
            <person name="Haridas S."/>
            <person name="Kjaerbolling I."/>
            <person name="Vesth T.C."/>
            <person name="Frisvad J.C."/>
            <person name="Nybo J.L."/>
            <person name="Theobald S."/>
            <person name="Kuo A."/>
            <person name="Bowyer P."/>
            <person name="Matsuda Y."/>
            <person name="Mondo S."/>
            <person name="Lyhne E.K."/>
            <person name="Kogle M.E."/>
            <person name="Clum A."/>
            <person name="Lipzen A."/>
            <person name="Salamov A."/>
            <person name="Ngan C.Y."/>
            <person name="Daum C."/>
            <person name="Chiniquy J."/>
            <person name="Barry K."/>
            <person name="LaButti K."/>
            <person name="Simmons B.A."/>
            <person name="Magnuson J.K."/>
            <person name="Mortensen U.H."/>
            <person name="Larsen T.O."/>
            <person name="Grigoriev I.V."/>
            <person name="Baker S.E."/>
            <person name="Andersen M.R."/>
            <person name="Nordberg H.P."/>
            <person name="Cantor M.N."/>
            <person name="Hua S.X."/>
        </authorList>
    </citation>
    <scope>NUCLEOTIDE SEQUENCE [LARGE SCALE GENOMIC DNA]</scope>
    <source>
        <strain evidence="8 9">CBS 102.13</strain>
    </source>
</reference>
<name>A0A2I2F896_ASPCN</name>
<evidence type="ECO:0000256" key="5">
    <source>
        <dbReference type="ARBA" id="ARBA00023002"/>
    </source>
</evidence>
<accession>A0A2I2F896</accession>
<comment type="similarity">
    <text evidence="2">Belongs to the oxygen-dependent FAD-linked oxidoreductase family.</text>
</comment>
<evidence type="ECO:0000259" key="7">
    <source>
        <dbReference type="PROSITE" id="PS51387"/>
    </source>
</evidence>
<comment type="cofactor">
    <cofactor evidence="1">
        <name>FAD</name>
        <dbReference type="ChEBI" id="CHEBI:57692"/>
    </cofactor>
</comment>
<dbReference type="GO" id="GO:0016491">
    <property type="term" value="F:oxidoreductase activity"/>
    <property type="evidence" value="ECO:0007669"/>
    <property type="project" value="UniProtKB-KW"/>
</dbReference>
<dbReference type="SUPFAM" id="SSF56176">
    <property type="entry name" value="FAD-binding/transporter-associated domain-like"/>
    <property type="match status" value="1"/>
</dbReference>
<evidence type="ECO:0000313" key="8">
    <source>
        <dbReference type="EMBL" id="PLB36852.1"/>
    </source>
</evidence>
<keyword evidence="6" id="KW-0732">Signal</keyword>
<dbReference type="InterPro" id="IPR050416">
    <property type="entry name" value="FAD-linked_Oxidoreductase"/>
</dbReference>
<keyword evidence="3" id="KW-0285">Flavoprotein</keyword>
<dbReference type="PROSITE" id="PS51387">
    <property type="entry name" value="FAD_PCMH"/>
    <property type="match status" value="1"/>
</dbReference>
<evidence type="ECO:0000256" key="2">
    <source>
        <dbReference type="ARBA" id="ARBA00005466"/>
    </source>
</evidence>
<dbReference type="RefSeq" id="XP_024670864.1">
    <property type="nucleotide sequence ID" value="XM_024817560.1"/>
</dbReference>
<protein>
    <submittedName>
        <fullName evidence="8">FAD-binding domain-containing protein</fullName>
    </submittedName>
</protein>
<dbReference type="InterPro" id="IPR036318">
    <property type="entry name" value="FAD-bd_PCMH-like_sf"/>
</dbReference>
<dbReference type="InterPro" id="IPR006094">
    <property type="entry name" value="Oxid_FAD_bind_N"/>
</dbReference>
<sequence length="591" mass="63642">MAVVWVLVLALVGTSWVNAEASCKCGPRHECWPSLARWDDLNESLAGRVLPNVPGIEVCFSESEEDKNTCLGLAASQQPEAAWESDEDTPSKCPLRPADAYIIRATEADDVAKALIFAKNHNLRVTTGSDRNSLEKSRAKGTLHISTASIRNGIEYHEFYSTHSPCPHAKWSDSAFTVQGGYTWAELYTEAFARNLIVIGDTDQTTEITTTSDTLHPLIHTLGLPADQILSMEVALASGTTVSANACHNPDLFFALRGGGSAAYGIVVSTTLKAHPSRPVTAHTLQVYPAPHRRDPIAGALALIDAVSEILAAYPALSKGGFSGHGSWGVEKVGEGIHLPGVSTAVRANGGYSHVVGRVENGGGSDGSARALLDAALMDALRRRNGSTLVVEESVIEYASFGEYFNALGGMNAIAYGNVAVTSRLLDRTALSASTEMLKEMLRITTTNAPELPNHATVWTQLSLLGQGEYVVDRHVSVHPAWRRSCAVVAPMTVLSVDADEDVFEKIQADATLRKGDTLRELSPMTGASSGWKDARNPWWRTDLFGDGYPRLKAVKERYDPGRIFHCEACVGSEDWKEIEGDMGGAVLCRV</sequence>
<dbReference type="Proteomes" id="UP000234585">
    <property type="component" value="Unassembled WGS sequence"/>
</dbReference>
<dbReference type="Pfam" id="PF01565">
    <property type="entry name" value="FAD_binding_4"/>
    <property type="match status" value="1"/>
</dbReference>
<organism evidence="8 9">
    <name type="scientific">Aspergillus candidus</name>
    <dbReference type="NCBI Taxonomy" id="41067"/>
    <lineage>
        <taxon>Eukaryota</taxon>
        <taxon>Fungi</taxon>
        <taxon>Dikarya</taxon>
        <taxon>Ascomycota</taxon>
        <taxon>Pezizomycotina</taxon>
        <taxon>Eurotiomycetes</taxon>
        <taxon>Eurotiomycetidae</taxon>
        <taxon>Eurotiales</taxon>
        <taxon>Aspergillaceae</taxon>
        <taxon>Aspergillus</taxon>
        <taxon>Aspergillus subgen. Circumdati</taxon>
    </lineage>
</organism>
<dbReference type="PANTHER" id="PTHR42973">
    <property type="entry name" value="BINDING OXIDOREDUCTASE, PUTATIVE (AFU_ORTHOLOGUE AFUA_1G17690)-RELATED"/>
    <property type="match status" value="1"/>
</dbReference>
<dbReference type="GeneID" id="36524720"/>
<dbReference type="InterPro" id="IPR016169">
    <property type="entry name" value="FAD-bd_PCMH_sub2"/>
</dbReference>
<evidence type="ECO:0000256" key="4">
    <source>
        <dbReference type="ARBA" id="ARBA00022827"/>
    </source>
</evidence>
<keyword evidence="9" id="KW-1185">Reference proteome</keyword>
<gene>
    <name evidence="8" type="ORF">BDW47DRAFT_132473</name>
</gene>
<feature type="chain" id="PRO_5014156020" evidence="6">
    <location>
        <begin position="22"/>
        <end position="591"/>
    </location>
</feature>
<evidence type="ECO:0000256" key="1">
    <source>
        <dbReference type="ARBA" id="ARBA00001974"/>
    </source>
</evidence>
<dbReference type="InterPro" id="IPR012951">
    <property type="entry name" value="BBE"/>
</dbReference>
<feature type="signal peptide" evidence="6">
    <location>
        <begin position="1"/>
        <end position="21"/>
    </location>
</feature>
<evidence type="ECO:0000256" key="6">
    <source>
        <dbReference type="SAM" id="SignalP"/>
    </source>
</evidence>
<dbReference type="OrthoDB" id="9983560at2759"/>
<dbReference type="EMBL" id="KZ559147">
    <property type="protein sequence ID" value="PLB36852.1"/>
    <property type="molecule type" value="Genomic_DNA"/>
</dbReference>
<keyword evidence="4" id="KW-0274">FAD</keyword>
<dbReference type="InterPro" id="IPR016166">
    <property type="entry name" value="FAD-bd_PCMH"/>
</dbReference>
<dbReference type="Pfam" id="PF08031">
    <property type="entry name" value="BBE"/>
    <property type="match status" value="1"/>
</dbReference>
<dbReference type="GO" id="GO:0071949">
    <property type="term" value="F:FAD binding"/>
    <property type="evidence" value="ECO:0007669"/>
    <property type="project" value="InterPro"/>
</dbReference>
<dbReference type="PANTHER" id="PTHR42973:SF39">
    <property type="entry name" value="FAD-BINDING PCMH-TYPE DOMAIN-CONTAINING PROTEIN"/>
    <property type="match status" value="1"/>
</dbReference>